<evidence type="ECO:0000256" key="2">
    <source>
        <dbReference type="ARBA" id="ARBA00006601"/>
    </source>
</evidence>
<feature type="binding site" evidence="8">
    <location>
        <position position="210"/>
    </location>
    <ligand>
        <name>substrate</name>
    </ligand>
</feature>
<organism evidence="11 12">
    <name type="scientific">Candidatus Uhrbacteria bacterium GW2011_GWC2_53_7</name>
    <dbReference type="NCBI Taxonomy" id="1618986"/>
    <lineage>
        <taxon>Bacteria</taxon>
        <taxon>Candidatus Uhriibacteriota</taxon>
    </lineage>
</organism>
<dbReference type="SMART" id="SM00984">
    <property type="entry name" value="UDPG_MGDP_dh_C"/>
    <property type="match status" value="1"/>
</dbReference>
<name>A0A0G1XUA4_9BACT</name>
<feature type="binding site" evidence="9">
    <location>
        <position position="269"/>
    </location>
    <ligand>
        <name>NAD(+)</name>
        <dbReference type="ChEBI" id="CHEBI:57540"/>
    </ligand>
</feature>
<feature type="binding site" evidence="9">
    <location>
        <position position="161"/>
    </location>
    <ligand>
        <name>NAD(+)</name>
        <dbReference type="ChEBI" id="CHEBI:57540"/>
    </ligand>
</feature>
<feature type="binding site" evidence="8">
    <location>
        <begin position="255"/>
        <end position="259"/>
    </location>
    <ligand>
        <name>substrate</name>
    </ligand>
</feature>
<dbReference type="NCBIfam" id="TIGR03026">
    <property type="entry name" value="NDP-sugDHase"/>
    <property type="match status" value="1"/>
</dbReference>
<dbReference type="AlphaFoldDB" id="A0A0G1XUA4"/>
<dbReference type="SUPFAM" id="SSF48179">
    <property type="entry name" value="6-phosphogluconate dehydrogenase C-terminal domain-like"/>
    <property type="match status" value="1"/>
</dbReference>
<dbReference type="UniPathway" id="UPA00038">
    <property type="reaction ID" value="UER00491"/>
</dbReference>
<dbReference type="InterPro" id="IPR014027">
    <property type="entry name" value="UDP-Glc/GDP-Man_DH_C"/>
</dbReference>
<dbReference type="SUPFAM" id="SSF51735">
    <property type="entry name" value="NAD(P)-binding Rossmann-fold domains"/>
    <property type="match status" value="1"/>
</dbReference>
<comment type="similarity">
    <text evidence="2">Belongs to the UDP-glucose/GDP-mannose dehydrogenase family.</text>
</comment>
<dbReference type="GO" id="GO:0000271">
    <property type="term" value="P:polysaccharide biosynthetic process"/>
    <property type="evidence" value="ECO:0007669"/>
    <property type="project" value="InterPro"/>
</dbReference>
<dbReference type="PANTHER" id="PTHR43750">
    <property type="entry name" value="UDP-GLUCOSE 6-DEHYDROGENASE TUAD"/>
    <property type="match status" value="1"/>
</dbReference>
<dbReference type="PANTHER" id="PTHR43750:SF3">
    <property type="entry name" value="UDP-GLUCOSE 6-DEHYDROGENASE TUAD"/>
    <property type="match status" value="1"/>
</dbReference>
<comment type="pathway">
    <text evidence="1">Nucleotide-sugar biosynthesis; UDP-alpha-D-glucuronate biosynthesis; UDP-alpha-D-glucuronate from UDP-alpha-D-glucose: step 1/1.</text>
</comment>
<keyword evidence="4" id="KW-0560">Oxidoreductase</keyword>
<evidence type="ECO:0000313" key="11">
    <source>
        <dbReference type="EMBL" id="KKW34758.1"/>
    </source>
</evidence>
<feature type="binding site" evidence="8">
    <location>
        <position position="326"/>
    </location>
    <ligand>
        <name>substrate</name>
    </ligand>
</feature>
<dbReference type="EC" id="1.1.1.22" evidence="3"/>
<evidence type="ECO:0000256" key="6">
    <source>
        <dbReference type="ARBA" id="ARBA00047473"/>
    </source>
</evidence>
<dbReference type="Proteomes" id="UP000033865">
    <property type="component" value="Unassembled WGS sequence"/>
</dbReference>
<dbReference type="Gene3D" id="1.20.5.100">
    <property type="entry name" value="Cytochrome c1, transmembrane anchor, C-terminal"/>
    <property type="match status" value="1"/>
</dbReference>
<evidence type="ECO:0000256" key="8">
    <source>
        <dbReference type="PIRSR" id="PIRSR500134-2"/>
    </source>
</evidence>
<accession>A0A0G1XUA4</accession>
<dbReference type="Gene3D" id="3.40.50.720">
    <property type="entry name" value="NAD(P)-binding Rossmann-like Domain"/>
    <property type="match status" value="2"/>
</dbReference>
<keyword evidence="5 9" id="KW-0520">NAD</keyword>
<evidence type="ECO:0000256" key="9">
    <source>
        <dbReference type="PIRSR" id="PIRSR500134-3"/>
    </source>
</evidence>
<evidence type="ECO:0000259" key="10">
    <source>
        <dbReference type="SMART" id="SM00984"/>
    </source>
</evidence>
<reference evidence="11 12" key="1">
    <citation type="journal article" date="2015" name="Nature">
        <title>rRNA introns, odd ribosomes, and small enigmatic genomes across a large radiation of phyla.</title>
        <authorList>
            <person name="Brown C.T."/>
            <person name="Hug L.A."/>
            <person name="Thomas B.C."/>
            <person name="Sharon I."/>
            <person name="Castelle C.J."/>
            <person name="Singh A."/>
            <person name="Wilkins M.J."/>
            <person name="Williams K.H."/>
            <person name="Banfield J.F."/>
        </authorList>
    </citation>
    <scope>NUCLEOTIDE SEQUENCE [LARGE SCALE GENOMIC DNA]</scope>
</reference>
<dbReference type="Pfam" id="PF03720">
    <property type="entry name" value="UDPG_MGDP_dh_C"/>
    <property type="match status" value="1"/>
</dbReference>
<feature type="binding site" evidence="8">
    <location>
        <position position="263"/>
    </location>
    <ligand>
        <name>substrate</name>
    </ligand>
</feature>
<evidence type="ECO:0000256" key="1">
    <source>
        <dbReference type="ARBA" id="ARBA00004701"/>
    </source>
</evidence>
<dbReference type="PIRSF" id="PIRSF500134">
    <property type="entry name" value="UDPglc_DH_bac"/>
    <property type="match status" value="1"/>
</dbReference>
<gene>
    <name evidence="11" type="ORF">UY82_C0060G0006</name>
</gene>
<proteinExistence type="inferred from homology"/>
<sequence>MNSSSLCWEVYAFITGVCLASLGNKVVCFDIDRDKISNLKEGCVPFFEPGLQDLVKEGMAKGNLRFTVELSDALQDASFVFLCVGTPPTEIGSADLSFIEEAVRQIGLTLDHDIYLVTKSTVPVGTNRRLLSLVNEALEEVGRDPRQIHVTMLSNPEFLREGSAVDDFMKPDRILVGADERWGADILLRMYAPFECPKVIMRLESAELAKYTANAFLAAKISFINEIAEIAEKTGADIREVAEAIGLDPRIGSKFLKAGIGYGGSCFPKDTRALYQIAGSAGLDFHLLSAVIEVNNRQRDRFVARIRETLGDLTGKKIGIWGLAFKANTDDVRESSAIDIVRRLFAEGADITAYDPQGMESARKMLGDTIQYASDPLSAAAGAD</sequence>
<feature type="binding site" evidence="9">
    <location>
        <position position="30"/>
    </location>
    <ligand>
        <name>NAD(+)</name>
        <dbReference type="ChEBI" id="CHEBI:57540"/>
    </ligand>
</feature>
<dbReference type="InterPro" id="IPR008927">
    <property type="entry name" value="6-PGluconate_DH-like_C_sf"/>
</dbReference>
<evidence type="ECO:0000256" key="4">
    <source>
        <dbReference type="ARBA" id="ARBA00023002"/>
    </source>
</evidence>
<dbReference type="InterPro" id="IPR014026">
    <property type="entry name" value="UDP-Glc/GDP-Man_DH_dimer"/>
</dbReference>
<feature type="non-terminal residue" evidence="11">
    <location>
        <position position="384"/>
    </location>
</feature>
<evidence type="ECO:0000256" key="5">
    <source>
        <dbReference type="ARBA" id="ARBA00023027"/>
    </source>
</evidence>
<dbReference type="InterPro" id="IPR036291">
    <property type="entry name" value="NAD(P)-bd_dom_sf"/>
</dbReference>
<dbReference type="PIRSF" id="PIRSF000124">
    <property type="entry name" value="UDPglc_GDPman_dh"/>
    <property type="match status" value="1"/>
</dbReference>
<dbReference type="GO" id="GO:0006065">
    <property type="term" value="P:UDP-glucuronate biosynthetic process"/>
    <property type="evidence" value="ECO:0007669"/>
    <property type="project" value="UniProtKB-UniPathway"/>
</dbReference>
<feature type="active site" description="Nucleophile" evidence="7">
    <location>
        <position position="266"/>
    </location>
</feature>
<feature type="binding site" evidence="8">
    <location>
        <begin position="158"/>
        <end position="161"/>
    </location>
    <ligand>
        <name>substrate</name>
    </ligand>
</feature>
<dbReference type="GO" id="GO:0051287">
    <property type="term" value="F:NAD binding"/>
    <property type="evidence" value="ECO:0007669"/>
    <property type="project" value="InterPro"/>
</dbReference>
<feature type="binding site" evidence="9">
    <location>
        <position position="86"/>
    </location>
    <ligand>
        <name>NAD(+)</name>
        <dbReference type="ChEBI" id="CHEBI:57540"/>
    </ligand>
</feature>
<protein>
    <recommendedName>
        <fullName evidence="3">UDP-glucose 6-dehydrogenase</fullName>
        <ecNumber evidence="3">1.1.1.22</ecNumber>
    </recommendedName>
</protein>
<feature type="binding site" evidence="9">
    <location>
        <position position="121"/>
    </location>
    <ligand>
        <name>NAD(+)</name>
        <dbReference type="ChEBI" id="CHEBI:57540"/>
    </ligand>
</feature>
<evidence type="ECO:0000313" key="12">
    <source>
        <dbReference type="Proteomes" id="UP000033865"/>
    </source>
</evidence>
<dbReference type="InterPro" id="IPR001732">
    <property type="entry name" value="UDP-Glc/GDP-Man_DH_N"/>
</dbReference>
<dbReference type="InterPro" id="IPR036220">
    <property type="entry name" value="UDP-Glc/GDP-Man_DH_C_sf"/>
</dbReference>
<dbReference type="GO" id="GO:0003979">
    <property type="term" value="F:UDP-glucose 6-dehydrogenase activity"/>
    <property type="evidence" value="ECO:0007669"/>
    <property type="project" value="UniProtKB-EC"/>
</dbReference>
<feature type="binding site" evidence="9">
    <location>
        <position position="35"/>
    </location>
    <ligand>
        <name>NAD(+)</name>
        <dbReference type="ChEBI" id="CHEBI:57540"/>
    </ligand>
</feature>
<dbReference type="EMBL" id="LCRN01000060">
    <property type="protein sequence ID" value="KKW34758.1"/>
    <property type="molecule type" value="Genomic_DNA"/>
</dbReference>
<comment type="catalytic activity">
    <reaction evidence="6">
        <text>UDP-alpha-D-glucose + 2 NAD(+) + H2O = UDP-alpha-D-glucuronate + 2 NADH + 3 H(+)</text>
        <dbReference type="Rhea" id="RHEA:23596"/>
        <dbReference type="ChEBI" id="CHEBI:15377"/>
        <dbReference type="ChEBI" id="CHEBI:15378"/>
        <dbReference type="ChEBI" id="CHEBI:57540"/>
        <dbReference type="ChEBI" id="CHEBI:57945"/>
        <dbReference type="ChEBI" id="CHEBI:58052"/>
        <dbReference type="ChEBI" id="CHEBI:58885"/>
        <dbReference type="EC" id="1.1.1.22"/>
    </reaction>
</comment>
<dbReference type="InterPro" id="IPR028357">
    <property type="entry name" value="UDPglc_DH_bac"/>
</dbReference>
<dbReference type="Pfam" id="PF03721">
    <property type="entry name" value="UDPG_MGDP_dh_N"/>
    <property type="match status" value="1"/>
</dbReference>
<evidence type="ECO:0000256" key="3">
    <source>
        <dbReference type="ARBA" id="ARBA00012954"/>
    </source>
</evidence>
<dbReference type="Pfam" id="PF00984">
    <property type="entry name" value="UDPG_MGDP_dh"/>
    <property type="match status" value="1"/>
</dbReference>
<comment type="caution">
    <text evidence="11">The sequence shown here is derived from an EMBL/GenBank/DDBJ whole genome shotgun (WGS) entry which is preliminary data.</text>
</comment>
<feature type="domain" description="UDP-glucose/GDP-mannose dehydrogenase C-terminal" evidence="10">
    <location>
        <begin position="319"/>
        <end position="384"/>
    </location>
</feature>
<feature type="binding site" evidence="9">
    <location>
        <position position="333"/>
    </location>
    <ligand>
        <name>NAD(+)</name>
        <dbReference type="ChEBI" id="CHEBI:57540"/>
    </ligand>
</feature>
<evidence type="ECO:0000256" key="7">
    <source>
        <dbReference type="PIRSR" id="PIRSR500134-1"/>
    </source>
</evidence>
<dbReference type="SUPFAM" id="SSF52413">
    <property type="entry name" value="UDP-glucose/GDP-mannose dehydrogenase C-terminal domain"/>
    <property type="match status" value="1"/>
</dbReference>
<dbReference type="InterPro" id="IPR017476">
    <property type="entry name" value="UDP-Glc/GDP-Man"/>
</dbReference>